<dbReference type="GO" id="GO:0071111">
    <property type="term" value="F:cyclic-guanylate-specific phosphodiesterase activity"/>
    <property type="evidence" value="ECO:0007669"/>
    <property type="project" value="InterPro"/>
</dbReference>
<evidence type="ECO:0000313" key="5">
    <source>
        <dbReference type="EMBL" id="AKA71507.1"/>
    </source>
</evidence>
<feature type="domain" description="CBS" evidence="4">
    <location>
        <begin position="340"/>
        <end position="403"/>
    </location>
</feature>
<dbReference type="RefSeq" id="WP_029159369.1">
    <property type="nucleotide sequence ID" value="NZ_CP009933.1"/>
</dbReference>
<keyword evidence="1" id="KW-0129">CBS domain</keyword>
<dbReference type="SUPFAM" id="SSF141868">
    <property type="entry name" value="EAL domain-like"/>
    <property type="match status" value="1"/>
</dbReference>
<proteinExistence type="predicted"/>
<dbReference type="AlphaFoldDB" id="A0A0E3MB95"/>
<dbReference type="InterPro" id="IPR043128">
    <property type="entry name" value="Rev_trsase/Diguanyl_cyclase"/>
</dbReference>
<dbReference type="CDD" id="cd04598">
    <property type="entry name" value="CBS_pair_GGDEF_EAL"/>
    <property type="match status" value="1"/>
</dbReference>
<dbReference type="PROSITE" id="PS50883">
    <property type="entry name" value="EAL"/>
    <property type="match status" value="1"/>
</dbReference>
<dbReference type="HOGENOM" id="CLU_015702_2_1_9"/>
<dbReference type="SMART" id="SM00267">
    <property type="entry name" value="GGDEF"/>
    <property type="match status" value="1"/>
</dbReference>
<dbReference type="InterPro" id="IPR029787">
    <property type="entry name" value="Nucleotide_cyclase"/>
</dbReference>
<name>A0A0E3MB95_CLOSL</name>
<dbReference type="Pfam" id="PF00990">
    <property type="entry name" value="GGDEF"/>
    <property type="match status" value="1"/>
</dbReference>
<reference evidence="5 6" key="1">
    <citation type="journal article" date="2015" name="J. Biotechnol.">
        <title>Complete genome sequence of a malodorant-producing acetogen, Clostridium scatologenes ATCC 25775(T).</title>
        <authorList>
            <person name="Zhu Z."/>
            <person name="Guo T."/>
            <person name="Zheng H."/>
            <person name="Song T."/>
            <person name="Ouyang P."/>
            <person name="Xie J."/>
        </authorList>
    </citation>
    <scope>NUCLEOTIDE SEQUENCE [LARGE SCALE GENOMIC DNA]</scope>
    <source>
        <strain evidence="5 6">ATCC 25775</strain>
    </source>
</reference>
<dbReference type="EMBL" id="CP009933">
    <property type="protein sequence ID" value="AKA71507.1"/>
    <property type="molecule type" value="Genomic_DNA"/>
</dbReference>
<sequence length="585" mass="67074">MDMSQELKKILDDKDITTVFQPIVSLKDGSIIGYEALTRGPKNSALYSPEKLFTAAEQLNKLWDLECLCRSKAIEKASSIDTDKLLFLNVNPLILKDEKFRKGFTKEFLKKYNMYPESIIFELTERTCIKDYKSFRATLDNYLEEGYKIAIDDAGAGYSGLKMISETKPHYIKMDIDLIRDIHKDSFKQNLIKMLVDLADNTNMKLIAEGIEVEEELIKLIELGVTAGQGYFIQRPSDLLLNIEEDVKKTIIKYHKQYKRNFCLYSNNFIGQIARKDIAFNINIPCIKLKEIFDTTDITGVCIVENDIPVGLIMKHSLDSILATQYGLSIFLKRSANLVMEPNPLILDYNTPVSDASNAAMERKDKNLYDYIIVTKDSKYFGIVTVKRLLQFTTTLERNYAKELNPLTGLPGNILIENRLKDILSCNGNFCVLYFDLDNFKVYNDNYGFENGDKIIKFTANLIQKHVNYGSNYNNFVGHIGGDDFIAIIDEAYDDCRNLCERIIGEFDKKILDFFNDKDKENSYIIATDRKGQKDIFDITSISIAGIYGDFYSFTNSNDIAKYTSSIKKIVKGLRHSNYRINMLK</sequence>
<dbReference type="NCBIfam" id="TIGR00254">
    <property type="entry name" value="GGDEF"/>
    <property type="match status" value="1"/>
</dbReference>
<dbReference type="Pfam" id="PF00563">
    <property type="entry name" value="EAL"/>
    <property type="match status" value="1"/>
</dbReference>
<dbReference type="Proteomes" id="UP000033115">
    <property type="component" value="Chromosome"/>
</dbReference>
<feature type="domain" description="GGDEF" evidence="3">
    <location>
        <begin position="428"/>
        <end position="565"/>
    </location>
</feature>
<dbReference type="Pfam" id="PF00571">
    <property type="entry name" value="CBS"/>
    <property type="match status" value="1"/>
</dbReference>
<evidence type="ECO:0000259" key="4">
    <source>
        <dbReference type="PROSITE" id="PS51371"/>
    </source>
</evidence>
<dbReference type="PANTHER" id="PTHR33121">
    <property type="entry name" value="CYCLIC DI-GMP PHOSPHODIESTERASE PDEF"/>
    <property type="match status" value="1"/>
</dbReference>
<dbReference type="PROSITE" id="PS51371">
    <property type="entry name" value="CBS"/>
    <property type="match status" value="1"/>
</dbReference>
<accession>A0A0E3MB95</accession>
<dbReference type="Gene3D" id="3.30.70.270">
    <property type="match status" value="1"/>
</dbReference>
<dbReference type="InterPro" id="IPR046342">
    <property type="entry name" value="CBS_dom_sf"/>
</dbReference>
<dbReference type="InterPro" id="IPR050706">
    <property type="entry name" value="Cyclic-di-GMP_PDE-like"/>
</dbReference>
<dbReference type="InterPro" id="IPR000160">
    <property type="entry name" value="GGDEF_dom"/>
</dbReference>
<evidence type="ECO:0000259" key="2">
    <source>
        <dbReference type="PROSITE" id="PS50883"/>
    </source>
</evidence>
<dbReference type="SMART" id="SM00052">
    <property type="entry name" value="EAL"/>
    <property type="match status" value="1"/>
</dbReference>
<dbReference type="CDD" id="cd01949">
    <property type="entry name" value="GGDEF"/>
    <property type="match status" value="1"/>
</dbReference>
<dbReference type="InterPro" id="IPR035919">
    <property type="entry name" value="EAL_sf"/>
</dbReference>
<dbReference type="PANTHER" id="PTHR33121:SF76">
    <property type="entry name" value="SIGNALING PROTEIN"/>
    <property type="match status" value="1"/>
</dbReference>
<organism evidence="5 6">
    <name type="scientific">Clostridium scatologenes</name>
    <dbReference type="NCBI Taxonomy" id="1548"/>
    <lineage>
        <taxon>Bacteria</taxon>
        <taxon>Bacillati</taxon>
        <taxon>Bacillota</taxon>
        <taxon>Clostridia</taxon>
        <taxon>Eubacteriales</taxon>
        <taxon>Clostridiaceae</taxon>
        <taxon>Clostridium</taxon>
    </lineage>
</organism>
<gene>
    <name evidence="5" type="ORF">CSCA_4382</name>
</gene>
<evidence type="ECO:0000256" key="1">
    <source>
        <dbReference type="PROSITE-ProRule" id="PRU00703"/>
    </source>
</evidence>
<evidence type="ECO:0000313" key="6">
    <source>
        <dbReference type="Proteomes" id="UP000033115"/>
    </source>
</evidence>
<feature type="domain" description="EAL" evidence="2">
    <location>
        <begin position="1"/>
        <end position="250"/>
    </location>
</feature>
<dbReference type="STRING" id="1548.CSCA_4382"/>
<dbReference type="Gene3D" id="3.10.580.10">
    <property type="entry name" value="CBS-domain"/>
    <property type="match status" value="1"/>
</dbReference>
<dbReference type="SUPFAM" id="SSF54631">
    <property type="entry name" value="CBS-domain pair"/>
    <property type="match status" value="1"/>
</dbReference>
<dbReference type="InterPro" id="IPR000644">
    <property type="entry name" value="CBS_dom"/>
</dbReference>
<dbReference type="CDD" id="cd01948">
    <property type="entry name" value="EAL"/>
    <property type="match status" value="1"/>
</dbReference>
<dbReference type="Gene3D" id="3.20.20.450">
    <property type="entry name" value="EAL domain"/>
    <property type="match status" value="1"/>
</dbReference>
<dbReference type="InterPro" id="IPR001633">
    <property type="entry name" value="EAL_dom"/>
</dbReference>
<dbReference type="SUPFAM" id="SSF55073">
    <property type="entry name" value="Nucleotide cyclase"/>
    <property type="match status" value="1"/>
</dbReference>
<protein>
    <submittedName>
        <fullName evidence="5">Signal transduction protein</fullName>
    </submittedName>
</protein>
<keyword evidence="6" id="KW-1185">Reference proteome</keyword>
<dbReference type="PROSITE" id="PS50887">
    <property type="entry name" value="GGDEF"/>
    <property type="match status" value="1"/>
</dbReference>
<evidence type="ECO:0000259" key="3">
    <source>
        <dbReference type="PROSITE" id="PS50887"/>
    </source>
</evidence>
<dbReference type="KEGG" id="csq:CSCA_4382"/>